<proteinExistence type="predicted"/>
<dbReference type="AlphaFoldDB" id="A0A0E9PYJ3"/>
<dbReference type="EMBL" id="GBXM01099013">
    <property type="protein sequence ID" value="JAH09564.1"/>
    <property type="molecule type" value="Transcribed_RNA"/>
</dbReference>
<reference evidence="1" key="2">
    <citation type="journal article" date="2015" name="Fish Shellfish Immunol.">
        <title>Early steps in the European eel (Anguilla anguilla)-Vibrio vulnificus interaction in the gills: Role of the RtxA13 toxin.</title>
        <authorList>
            <person name="Callol A."/>
            <person name="Pajuelo D."/>
            <person name="Ebbesson L."/>
            <person name="Teles M."/>
            <person name="MacKenzie S."/>
            <person name="Amaro C."/>
        </authorList>
    </citation>
    <scope>NUCLEOTIDE SEQUENCE</scope>
</reference>
<name>A0A0E9PYJ3_ANGAN</name>
<accession>A0A0E9PYJ3</accession>
<reference evidence="1" key="1">
    <citation type="submission" date="2014-11" db="EMBL/GenBank/DDBJ databases">
        <authorList>
            <person name="Amaro Gonzalez C."/>
        </authorList>
    </citation>
    <scope>NUCLEOTIDE SEQUENCE</scope>
</reference>
<organism evidence="1">
    <name type="scientific">Anguilla anguilla</name>
    <name type="common">European freshwater eel</name>
    <name type="synonym">Muraena anguilla</name>
    <dbReference type="NCBI Taxonomy" id="7936"/>
    <lineage>
        <taxon>Eukaryota</taxon>
        <taxon>Metazoa</taxon>
        <taxon>Chordata</taxon>
        <taxon>Craniata</taxon>
        <taxon>Vertebrata</taxon>
        <taxon>Euteleostomi</taxon>
        <taxon>Actinopterygii</taxon>
        <taxon>Neopterygii</taxon>
        <taxon>Teleostei</taxon>
        <taxon>Anguilliformes</taxon>
        <taxon>Anguillidae</taxon>
        <taxon>Anguilla</taxon>
    </lineage>
</organism>
<sequence length="34" mass="4100">MCGLRFCFQWVHFQENVHVKQSHSIFNRTTSAPY</sequence>
<protein>
    <submittedName>
        <fullName evidence="1">Uncharacterized protein</fullName>
    </submittedName>
</protein>
<evidence type="ECO:0000313" key="1">
    <source>
        <dbReference type="EMBL" id="JAH09564.1"/>
    </source>
</evidence>